<dbReference type="PROSITE" id="PS51186">
    <property type="entry name" value="GNAT"/>
    <property type="match status" value="1"/>
</dbReference>
<feature type="domain" description="N-acetyltransferase" evidence="1">
    <location>
        <begin position="27"/>
        <end position="237"/>
    </location>
</feature>
<sequence>MSTTTMEDPLHTPEVITIIPSSPAPSYRIETFTQSDLLKQPFLPELRDIINISYYDTAGTSFVKSGPRLMSDTQLAEELEETGFTAIAFAENAIIGTASLKVCSPDSEGPPWKLPGHFEQFSADEIFSGSSTVLDSLHDESQNAHCEEVFELVAVAITPDPRYRRKGIGESLAKACEDELKRRMSLAACTGLSRSCMMLRSVREIRGAYWLKRGFRVVGEQYCPPLTWGYSKGRPILFFTRKLELD</sequence>
<organism evidence="2 3">
    <name type="scientific">Penicillium camemberti (strain FM 013)</name>
    <dbReference type="NCBI Taxonomy" id="1429867"/>
    <lineage>
        <taxon>Eukaryota</taxon>
        <taxon>Fungi</taxon>
        <taxon>Dikarya</taxon>
        <taxon>Ascomycota</taxon>
        <taxon>Pezizomycotina</taxon>
        <taxon>Eurotiomycetes</taxon>
        <taxon>Eurotiomycetidae</taxon>
        <taxon>Eurotiales</taxon>
        <taxon>Aspergillaceae</taxon>
        <taxon>Penicillium</taxon>
    </lineage>
</organism>
<dbReference type="Gene3D" id="3.40.630.30">
    <property type="match status" value="1"/>
</dbReference>
<evidence type="ECO:0000313" key="3">
    <source>
        <dbReference type="Proteomes" id="UP000053732"/>
    </source>
</evidence>
<dbReference type="SUPFAM" id="SSF55729">
    <property type="entry name" value="Acyl-CoA N-acyltransferases (Nat)"/>
    <property type="match status" value="1"/>
</dbReference>
<proteinExistence type="predicted"/>
<keyword evidence="2" id="KW-0012">Acyltransferase</keyword>
<dbReference type="EMBL" id="HG793185">
    <property type="protein sequence ID" value="CRL30486.1"/>
    <property type="molecule type" value="Genomic_DNA"/>
</dbReference>
<dbReference type="Proteomes" id="UP000053732">
    <property type="component" value="Unassembled WGS sequence"/>
</dbReference>
<dbReference type="CDD" id="cd04301">
    <property type="entry name" value="NAT_SF"/>
    <property type="match status" value="1"/>
</dbReference>
<reference evidence="2 3" key="1">
    <citation type="journal article" date="2014" name="Nat. Commun.">
        <title>Multiple recent horizontal transfers of a large genomic region in cheese making fungi.</title>
        <authorList>
            <person name="Cheeseman K."/>
            <person name="Ropars J."/>
            <person name="Renault P."/>
            <person name="Dupont J."/>
            <person name="Gouzy J."/>
            <person name="Branca A."/>
            <person name="Abraham A.L."/>
            <person name="Ceppi M."/>
            <person name="Conseiller E."/>
            <person name="Debuchy R."/>
            <person name="Malagnac F."/>
            <person name="Goarin A."/>
            <person name="Silar P."/>
            <person name="Lacoste S."/>
            <person name="Sallet E."/>
            <person name="Bensimon A."/>
            <person name="Giraud T."/>
            <person name="Brygoo Y."/>
        </authorList>
    </citation>
    <scope>NUCLEOTIDE SEQUENCE [LARGE SCALE GENOMIC DNA]</scope>
    <source>
        <strain evidence="3">FM 013</strain>
    </source>
</reference>
<keyword evidence="3" id="KW-1185">Reference proteome</keyword>
<accession>A0A0G4PVY8</accession>
<dbReference type="InterPro" id="IPR016181">
    <property type="entry name" value="Acyl_CoA_acyltransferase"/>
</dbReference>
<evidence type="ECO:0000259" key="1">
    <source>
        <dbReference type="PROSITE" id="PS51186"/>
    </source>
</evidence>
<keyword evidence="2" id="KW-0808">Transferase</keyword>
<dbReference type="GO" id="GO:0016747">
    <property type="term" value="F:acyltransferase activity, transferring groups other than amino-acyl groups"/>
    <property type="evidence" value="ECO:0007669"/>
    <property type="project" value="InterPro"/>
</dbReference>
<dbReference type="AlphaFoldDB" id="A0A0G4PVY8"/>
<dbReference type="Pfam" id="PF00583">
    <property type="entry name" value="Acetyltransf_1"/>
    <property type="match status" value="1"/>
</dbReference>
<gene>
    <name evidence="2" type="ORF">PCAMFM013_S052g000043</name>
</gene>
<dbReference type="InterPro" id="IPR000182">
    <property type="entry name" value="GNAT_dom"/>
</dbReference>
<evidence type="ECO:0000313" key="2">
    <source>
        <dbReference type="EMBL" id="CRL30486.1"/>
    </source>
</evidence>
<name>A0A0G4PVY8_PENC3</name>
<protein>
    <submittedName>
        <fullName evidence="2">Acyl-CoA N-acyltransferase</fullName>
    </submittedName>
</protein>